<evidence type="ECO:0000313" key="24">
    <source>
        <dbReference type="Proteomes" id="UP000186313"/>
    </source>
</evidence>
<evidence type="ECO:0000259" key="18">
    <source>
        <dbReference type="Pfam" id="PF02706"/>
    </source>
</evidence>
<name>A0A1Q9HN33_9VIBR</name>
<dbReference type="InterPro" id="IPR027417">
    <property type="entry name" value="P-loop_NTPase"/>
</dbReference>
<feature type="domain" description="Tyrosine-protein kinase G-rich" evidence="20">
    <location>
        <begin position="406"/>
        <end position="476"/>
    </location>
</feature>
<keyword evidence="10" id="KW-0418">Kinase</keyword>
<dbReference type="EMBL" id="MJMJ01000005">
    <property type="protein sequence ID" value="OLQ92144.1"/>
    <property type="molecule type" value="Genomic_DNA"/>
</dbReference>
<evidence type="ECO:0000256" key="15">
    <source>
        <dbReference type="ARBA" id="ARBA00051245"/>
    </source>
</evidence>
<protein>
    <recommendedName>
        <fullName evidence="4">non-specific protein-tyrosine kinase</fullName>
        <ecNumber evidence="4">2.7.10.2</ecNumber>
    </recommendedName>
</protein>
<keyword evidence="23" id="KW-1185">Reference proteome</keyword>
<evidence type="ECO:0000256" key="10">
    <source>
        <dbReference type="ARBA" id="ARBA00022777"/>
    </source>
</evidence>
<dbReference type="Pfam" id="PF13807">
    <property type="entry name" value="GNVR"/>
    <property type="match status" value="1"/>
</dbReference>
<dbReference type="PANTHER" id="PTHR32309:SF13">
    <property type="entry name" value="FERRIC ENTEROBACTIN TRANSPORT PROTEIN FEPE"/>
    <property type="match status" value="1"/>
</dbReference>
<evidence type="ECO:0000256" key="12">
    <source>
        <dbReference type="ARBA" id="ARBA00022989"/>
    </source>
</evidence>
<feature type="transmembrane region" description="Helical" evidence="17">
    <location>
        <begin position="31"/>
        <end position="50"/>
    </location>
</feature>
<feature type="transmembrane region" description="Helical" evidence="17">
    <location>
        <begin position="458"/>
        <end position="481"/>
    </location>
</feature>
<evidence type="ECO:0000256" key="8">
    <source>
        <dbReference type="ARBA" id="ARBA00022692"/>
    </source>
</evidence>
<dbReference type="EMBL" id="MJMH01000166">
    <property type="protein sequence ID" value="OLQ92543.1"/>
    <property type="molecule type" value="Genomic_DNA"/>
</dbReference>
<reference evidence="23 24" key="1">
    <citation type="submission" date="2016-09" db="EMBL/GenBank/DDBJ databases">
        <title>Genomic Taxonomy of the Vibrionaceae.</title>
        <authorList>
            <person name="Gonzalez-Castillo A."/>
            <person name="Gomez-Gil B."/>
            <person name="Enciso-Ibarra K."/>
        </authorList>
    </citation>
    <scope>NUCLEOTIDE SEQUENCE [LARGE SCALE GENOMIC DNA]</scope>
    <source>
        <strain evidence="22 23">CAIM 1902</strain>
        <strain evidence="21 24">CAIM 703</strain>
    </source>
</reference>
<evidence type="ECO:0000256" key="9">
    <source>
        <dbReference type="ARBA" id="ARBA00022741"/>
    </source>
</evidence>
<organism evidence="21 24">
    <name type="scientific">Vibrio panuliri</name>
    <dbReference type="NCBI Taxonomy" id="1381081"/>
    <lineage>
        <taxon>Bacteria</taxon>
        <taxon>Pseudomonadati</taxon>
        <taxon>Pseudomonadota</taxon>
        <taxon>Gammaproteobacteria</taxon>
        <taxon>Vibrionales</taxon>
        <taxon>Vibrionaceae</taxon>
        <taxon>Vibrio</taxon>
    </lineage>
</organism>
<feature type="domain" description="Polysaccharide chain length determinant N-terminal" evidence="18">
    <location>
        <begin position="18"/>
        <end position="108"/>
    </location>
</feature>
<proteinExistence type="inferred from homology"/>
<dbReference type="GO" id="GO:0005524">
    <property type="term" value="F:ATP binding"/>
    <property type="evidence" value="ECO:0007669"/>
    <property type="project" value="UniProtKB-KW"/>
</dbReference>
<dbReference type="CDD" id="cd05387">
    <property type="entry name" value="BY-kinase"/>
    <property type="match status" value="1"/>
</dbReference>
<comment type="similarity">
    <text evidence="2">Belongs to the CpsD/CapB family.</text>
</comment>
<comment type="similarity">
    <text evidence="3">Belongs to the etk/wzc family.</text>
</comment>
<comment type="subcellular location">
    <subcellularLocation>
        <location evidence="1">Cell inner membrane</location>
        <topology evidence="1">Multi-pass membrane protein</topology>
    </subcellularLocation>
</comment>
<dbReference type="GO" id="GO:0005886">
    <property type="term" value="C:plasma membrane"/>
    <property type="evidence" value="ECO:0007669"/>
    <property type="project" value="UniProtKB-SubCell"/>
</dbReference>
<evidence type="ECO:0000259" key="20">
    <source>
        <dbReference type="Pfam" id="PF13807"/>
    </source>
</evidence>
<keyword evidence="12 17" id="KW-1133">Transmembrane helix</keyword>
<evidence type="ECO:0000259" key="19">
    <source>
        <dbReference type="Pfam" id="PF13614"/>
    </source>
</evidence>
<evidence type="ECO:0000256" key="7">
    <source>
        <dbReference type="ARBA" id="ARBA00022679"/>
    </source>
</evidence>
<dbReference type="Pfam" id="PF13614">
    <property type="entry name" value="AAA_31"/>
    <property type="match status" value="1"/>
</dbReference>
<dbReference type="InterPro" id="IPR003856">
    <property type="entry name" value="LPS_length_determ_N"/>
</dbReference>
<dbReference type="Gene3D" id="3.40.50.300">
    <property type="entry name" value="P-loop containing nucleotide triphosphate hydrolases"/>
    <property type="match status" value="1"/>
</dbReference>
<keyword evidence="7" id="KW-0808">Transferase</keyword>
<dbReference type="InterPro" id="IPR050445">
    <property type="entry name" value="Bact_polysacc_biosynth/exp"/>
</dbReference>
<evidence type="ECO:0000256" key="14">
    <source>
        <dbReference type="ARBA" id="ARBA00023137"/>
    </source>
</evidence>
<dbReference type="PANTHER" id="PTHR32309">
    <property type="entry name" value="TYROSINE-PROTEIN KINASE"/>
    <property type="match status" value="1"/>
</dbReference>
<evidence type="ECO:0000256" key="6">
    <source>
        <dbReference type="ARBA" id="ARBA00022519"/>
    </source>
</evidence>
<evidence type="ECO:0000256" key="16">
    <source>
        <dbReference type="SAM" id="Coils"/>
    </source>
</evidence>
<feature type="domain" description="AAA" evidence="19">
    <location>
        <begin position="561"/>
        <end position="671"/>
    </location>
</feature>
<evidence type="ECO:0000256" key="4">
    <source>
        <dbReference type="ARBA" id="ARBA00011903"/>
    </source>
</evidence>
<keyword evidence="9" id="KW-0547">Nucleotide-binding</keyword>
<evidence type="ECO:0000256" key="11">
    <source>
        <dbReference type="ARBA" id="ARBA00022840"/>
    </source>
</evidence>
<dbReference type="Proteomes" id="UP000186313">
    <property type="component" value="Unassembled WGS sequence"/>
</dbReference>
<dbReference type="Pfam" id="PF02706">
    <property type="entry name" value="Wzz"/>
    <property type="match status" value="1"/>
</dbReference>
<evidence type="ECO:0000313" key="22">
    <source>
        <dbReference type="EMBL" id="OLQ92543.1"/>
    </source>
</evidence>
<gene>
    <name evidence="22" type="ORF">BIY20_08505</name>
    <name evidence="21" type="ORF">BIY22_16455</name>
</gene>
<keyword evidence="6" id="KW-0997">Cell inner membrane</keyword>
<evidence type="ECO:0000256" key="13">
    <source>
        <dbReference type="ARBA" id="ARBA00023136"/>
    </source>
</evidence>
<dbReference type="STRING" id="1381081.BIY22_16455"/>
<keyword evidence="16" id="KW-0175">Coiled coil</keyword>
<keyword evidence="14" id="KW-0829">Tyrosine-protein kinase</keyword>
<evidence type="ECO:0000313" key="21">
    <source>
        <dbReference type="EMBL" id="OLQ92144.1"/>
    </source>
</evidence>
<sequence>MSMLTEHKEDKPTKEQIIDVGYYIHLVKTRWVSVALFCLLCTAIAVLFALSIKPTYRATATLLIESTQKKAISIEEVVGIDTSAKEYYLTQFEILKSNQVSQRVIDKLQLDQLAEFNPAIAESGSNPLDGIKKTLAELPVFASLLAEDPANMDEDRLKQQTRIDQNVLKVFKSKLTIAPIRKTQLVKISFESFDPELAATIANEVGLAYIENNLESKLIATEQATGWINQRLATLKQQLDASEQALLDFLKRQELIDNSGISALTSSELSNLTERLANATDKRIETQSLYNALRSNPNADVSSLSSISQISNHPQIRDIRLAESNAEKQVSELSKRYGPKHDKMIQANAQLQSIQLRASKLIQKLINGIEKELISAREQEALLKNELLGKKAEFQSLSVVEREYDALKREVDTNAELYDLFLTRQKETSATSDFSAANARFSDYALIPELPHKPNRKLIIALAMIGSFGFAVVLIVCLDAFNNRIESSRDFENKLGLLPTGTIPLVRDKRYKRAPLDATVFNDEKFSVFQECVDSIRTSLYLNLRSDERKVLAVSSSVPEEGKTTTAISLALSFAKLEKVLLIDCDLRKSSIATRFGLSSSQQGLTNILLMNSAIEESITSIENSNLDVMTAGMIVANPQELLSGKGFEQLIETLSASYDRIIIDTPPILPVKDAFIVGKLTRGILLVMKANSTSKSVYKHTMTLFSRHHIPVDGVILNQVPMRKEGKHAYSEYSKYAYGNNSAQ</sequence>
<dbReference type="EC" id="2.7.10.2" evidence="4"/>
<evidence type="ECO:0000256" key="3">
    <source>
        <dbReference type="ARBA" id="ARBA00008883"/>
    </source>
</evidence>
<keyword evidence="8 17" id="KW-0812">Transmembrane</keyword>
<dbReference type="InterPro" id="IPR025669">
    <property type="entry name" value="AAA_dom"/>
</dbReference>
<evidence type="ECO:0000256" key="5">
    <source>
        <dbReference type="ARBA" id="ARBA00022475"/>
    </source>
</evidence>
<evidence type="ECO:0000313" key="23">
    <source>
        <dbReference type="Proteomes" id="UP000186039"/>
    </source>
</evidence>
<evidence type="ECO:0000256" key="2">
    <source>
        <dbReference type="ARBA" id="ARBA00007316"/>
    </source>
</evidence>
<keyword evidence="5" id="KW-1003">Cell membrane</keyword>
<comment type="caution">
    <text evidence="21">The sequence shown here is derived from an EMBL/GenBank/DDBJ whole genome shotgun (WGS) entry which is preliminary data.</text>
</comment>
<dbReference type="InterPro" id="IPR032807">
    <property type="entry name" value="GNVR"/>
</dbReference>
<dbReference type="Proteomes" id="UP000186039">
    <property type="component" value="Unassembled WGS sequence"/>
</dbReference>
<dbReference type="GO" id="GO:0004715">
    <property type="term" value="F:non-membrane spanning protein tyrosine kinase activity"/>
    <property type="evidence" value="ECO:0007669"/>
    <property type="project" value="UniProtKB-EC"/>
</dbReference>
<dbReference type="NCBIfam" id="TIGR01007">
    <property type="entry name" value="eps_fam"/>
    <property type="match status" value="1"/>
</dbReference>
<keyword evidence="13 17" id="KW-0472">Membrane</keyword>
<keyword evidence="11" id="KW-0067">ATP-binding</keyword>
<dbReference type="InterPro" id="IPR005702">
    <property type="entry name" value="Wzc-like_C"/>
</dbReference>
<evidence type="ECO:0000256" key="1">
    <source>
        <dbReference type="ARBA" id="ARBA00004429"/>
    </source>
</evidence>
<feature type="coiled-coil region" evidence="16">
    <location>
        <begin position="232"/>
        <end position="289"/>
    </location>
</feature>
<evidence type="ECO:0000256" key="17">
    <source>
        <dbReference type="SAM" id="Phobius"/>
    </source>
</evidence>
<accession>A0A1Q9HN33</accession>
<comment type="catalytic activity">
    <reaction evidence="15">
        <text>L-tyrosyl-[protein] + ATP = O-phospho-L-tyrosyl-[protein] + ADP + H(+)</text>
        <dbReference type="Rhea" id="RHEA:10596"/>
        <dbReference type="Rhea" id="RHEA-COMP:10136"/>
        <dbReference type="Rhea" id="RHEA-COMP:20101"/>
        <dbReference type="ChEBI" id="CHEBI:15378"/>
        <dbReference type="ChEBI" id="CHEBI:30616"/>
        <dbReference type="ChEBI" id="CHEBI:46858"/>
        <dbReference type="ChEBI" id="CHEBI:61978"/>
        <dbReference type="ChEBI" id="CHEBI:456216"/>
        <dbReference type="EC" id="2.7.10.2"/>
    </reaction>
</comment>
<dbReference type="SUPFAM" id="SSF52540">
    <property type="entry name" value="P-loop containing nucleoside triphosphate hydrolases"/>
    <property type="match status" value="1"/>
</dbReference>
<dbReference type="AlphaFoldDB" id="A0A1Q9HN33"/>